<protein>
    <recommendedName>
        <fullName evidence="7">Leucine-binding protein domain-containing protein</fullName>
    </recommendedName>
</protein>
<accession>A0A7W3JJJ7</accession>
<evidence type="ECO:0000256" key="2">
    <source>
        <dbReference type="SAM" id="Phobius"/>
    </source>
</evidence>
<evidence type="ECO:0000313" key="4">
    <source>
        <dbReference type="EMBL" id="MBA8813946.1"/>
    </source>
</evidence>
<feature type="compositionally biased region" description="Low complexity" evidence="1">
    <location>
        <begin position="248"/>
        <end position="268"/>
    </location>
</feature>
<reference evidence="3 5" key="1">
    <citation type="submission" date="2019-07" db="EMBL/GenBank/DDBJ databases">
        <title>Whole genome shotgun sequence of Frigoribacterium faeni NBRC 103066.</title>
        <authorList>
            <person name="Hosoyama A."/>
            <person name="Uohara A."/>
            <person name="Ohji S."/>
            <person name="Ichikawa N."/>
        </authorList>
    </citation>
    <scope>NUCLEOTIDE SEQUENCE [LARGE SCALE GENOMIC DNA]</scope>
    <source>
        <strain evidence="3 5">NBRC 103066</strain>
    </source>
</reference>
<dbReference type="Proteomes" id="UP000522688">
    <property type="component" value="Unassembled WGS sequence"/>
</dbReference>
<keyword evidence="2" id="KW-0472">Membrane</keyword>
<dbReference type="AlphaFoldDB" id="A0A7W3JJJ7"/>
<dbReference type="EMBL" id="JACGWW010000002">
    <property type="protein sequence ID" value="MBA8813946.1"/>
    <property type="molecule type" value="Genomic_DNA"/>
</dbReference>
<feature type="region of interest" description="Disordered" evidence="1">
    <location>
        <begin position="248"/>
        <end position="277"/>
    </location>
</feature>
<dbReference type="Gene3D" id="3.40.50.2300">
    <property type="match status" value="2"/>
</dbReference>
<evidence type="ECO:0000256" key="1">
    <source>
        <dbReference type="SAM" id="MobiDB-lite"/>
    </source>
</evidence>
<dbReference type="EMBL" id="BJUV01000003">
    <property type="protein sequence ID" value="GEK82079.1"/>
    <property type="molecule type" value="Genomic_DNA"/>
</dbReference>
<dbReference type="RefSeq" id="WP_146852442.1">
    <property type="nucleotide sequence ID" value="NZ_BJUV01000003.1"/>
</dbReference>
<dbReference type="Proteomes" id="UP000321154">
    <property type="component" value="Unassembled WGS sequence"/>
</dbReference>
<dbReference type="OrthoDB" id="3787700at2"/>
<keyword evidence="2" id="KW-0812">Transmembrane</keyword>
<gene>
    <name evidence="4" type="ORF">FB463_002195</name>
    <name evidence="3" type="ORF">FFA01_03880</name>
</gene>
<evidence type="ECO:0000313" key="5">
    <source>
        <dbReference type="Proteomes" id="UP000321154"/>
    </source>
</evidence>
<keyword evidence="2" id="KW-1133">Transmembrane helix</keyword>
<evidence type="ECO:0000313" key="6">
    <source>
        <dbReference type="Proteomes" id="UP000522688"/>
    </source>
</evidence>
<proteinExistence type="predicted"/>
<dbReference type="InterPro" id="IPR028082">
    <property type="entry name" value="Peripla_BP_I"/>
</dbReference>
<keyword evidence="5" id="KW-1185">Reference proteome</keyword>
<reference evidence="4 6" key="2">
    <citation type="submission" date="2020-07" db="EMBL/GenBank/DDBJ databases">
        <title>Sequencing the genomes of 1000 actinobacteria strains.</title>
        <authorList>
            <person name="Klenk H.-P."/>
        </authorList>
    </citation>
    <scope>NUCLEOTIDE SEQUENCE [LARGE SCALE GENOMIC DNA]</scope>
    <source>
        <strain evidence="4 6">DSM 10309</strain>
    </source>
</reference>
<feature type="transmembrane region" description="Helical" evidence="2">
    <location>
        <begin position="30"/>
        <end position="52"/>
    </location>
</feature>
<organism evidence="4 6">
    <name type="scientific">Frigoribacterium faeni</name>
    <dbReference type="NCBI Taxonomy" id="145483"/>
    <lineage>
        <taxon>Bacteria</taxon>
        <taxon>Bacillati</taxon>
        <taxon>Actinomycetota</taxon>
        <taxon>Actinomycetes</taxon>
        <taxon>Micrococcales</taxon>
        <taxon>Microbacteriaceae</taxon>
        <taxon>Frigoribacterium</taxon>
    </lineage>
</organism>
<dbReference type="SUPFAM" id="SSF53822">
    <property type="entry name" value="Periplasmic binding protein-like I"/>
    <property type="match status" value="1"/>
</dbReference>
<sequence length="476" mass="46021">MSDETRGTEPEAADVTAADTRPRRPRRRGLAIGLAAGAVVVAAAVVIAVVVVRNDDQPVGEPVAATVPVALDASGVPDGTTVGVVLTLGPGAEGADWNGAAQGALVAERRLELGGGDVSVVTENDGGTETGAREAVEALAQQGVAGIVVASSGPHVAGAVDAAADAGIPVVLPYEAVPDGVDGGVWSTAPAADRVGSALTAALADSARTLLIDAGGGAPVGVEFARTLNATSSAADGELGTEVARLTGAPSTTATGGDDATSASSATEAETEPVTDPADAVVVSGSATRQAAVVAALQTADLAVPVVLTPEATSPAFSTALREDGASLSGSLVTVGVETDDAVALRGDAAGRSLSAFLGGVRVLAQDADATNLTGDQPFSAVAGAADARSHDAVVALVRAVGAADSVEPGAVADALSTLSLGAADGVAGPELDFTAPQALTAGVVALTASPQDLGLRPASDGGAARLIWFAEPTDG</sequence>
<comment type="caution">
    <text evidence="4">The sequence shown here is derived from an EMBL/GenBank/DDBJ whole genome shotgun (WGS) entry which is preliminary data.</text>
</comment>
<name>A0A7W3JJJ7_9MICO</name>
<evidence type="ECO:0000313" key="3">
    <source>
        <dbReference type="EMBL" id="GEK82079.1"/>
    </source>
</evidence>
<feature type="region of interest" description="Disordered" evidence="1">
    <location>
        <begin position="1"/>
        <end position="24"/>
    </location>
</feature>
<evidence type="ECO:0008006" key="7">
    <source>
        <dbReference type="Google" id="ProtNLM"/>
    </source>
</evidence>